<dbReference type="InterPro" id="IPR002347">
    <property type="entry name" value="SDR_fam"/>
</dbReference>
<dbReference type="CDD" id="cd05233">
    <property type="entry name" value="SDR_c"/>
    <property type="match status" value="1"/>
</dbReference>
<organism evidence="3 4">
    <name type="scientific">Agromyces mediolanus</name>
    <name type="common">Corynebacterium mediolanum</name>
    <dbReference type="NCBI Taxonomy" id="41986"/>
    <lineage>
        <taxon>Bacteria</taxon>
        <taxon>Bacillati</taxon>
        <taxon>Actinomycetota</taxon>
        <taxon>Actinomycetes</taxon>
        <taxon>Micrococcales</taxon>
        <taxon>Microbacteriaceae</taxon>
        <taxon>Agromyces</taxon>
    </lineage>
</organism>
<dbReference type="InterPro" id="IPR020904">
    <property type="entry name" value="Sc_DH/Rdtase_CS"/>
</dbReference>
<keyword evidence="2" id="KW-0560">Oxidoreductase</keyword>
<dbReference type="PRINTS" id="PR00081">
    <property type="entry name" value="GDHRDH"/>
</dbReference>
<evidence type="ECO:0000313" key="3">
    <source>
        <dbReference type="EMBL" id="GGR21351.1"/>
    </source>
</evidence>
<evidence type="ECO:0000256" key="2">
    <source>
        <dbReference type="ARBA" id="ARBA00023002"/>
    </source>
</evidence>
<reference evidence="3" key="2">
    <citation type="submission" date="2020-09" db="EMBL/GenBank/DDBJ databases">
        <authorList>
            <person name="Sun Q."/>
            <person name="Ohkuma M."/>
        </authorList>
    </citation>
    <scope>NUCLEOTIDE SEQUENCE</scope>
    <source>
        <strain evidence="3">JCM 3346</strain>
    </source>
</reference>
<proteinExistence type="inferred from homology"/>
<comment type="similarity">
    <text evidence="1">Belongs to the short-chain dehydrogenases/reductases (SDR) family.</text>
</comment>
<dbReference type="SUPFAM" id="SSF51735">
    <property type="entry name" value="NAD(P)-binding Rossmann-fold domains"/>
    <property type="match status" value="1"/>
</dbReference>
<dbReference type="EMBL" id="BMRJ01000001">
    <property type="protein sequence ID" value="GGR21351.1"/>
    <property type="molecule type" value="Genomic_DNA"/>
</dbReference>
<dbReference type="GO" id="GO:0016491">
    <property type="term" value="F:oxidoreductase activity"/>
    <property type="evidence" value="ECO:0007669"/>
    <property type="project" value="UniProtKB-KW"/>
</dbReference>
<dbReference type="PROSITE" id="PS00061">
    <property type="entry name" value="ADH_SHORT"/>
    <property type="match status" value="1"/>
</dbReference>
<gene>
    <name evidence="3" type="ORF">GCM10010196_13470</name>
</gene>
<dbReference type="InterPro" id="IPR036291">
    <property type="entry name" value="NAD(P)-bd_dom_sf"/>
</dbReference>
<dbReference type="Gene3D" id="3.40.50.720">
    <property type="entry name" value="NAD(P)-binding Rossmann-like Domain"/>
    <property type="match status" value="1"/>
</dbReference>
<dbReference type="AlphaFoldDB" id="A0A918FC78"/>
<sequence length="254" mass="25425">MRLGLEGRPALVTGAASGIGRAVVQRLLDEGARVAAVDRDADRLRSAWAGTAGVVPIAADVADEASVAAAVAEATAELGGLAVVVGCAGISGPVGTSLDETPLADWQAVFAVNVTGSFLLLKHTAAALRAAAARSGDAAVVLLASDSALVAAPGMAPYCASKAAVVQLARAASVEAAGTGVRVNTVCPSVVDTPMSRGDLGLEERGFDGLDYPVQRPEEVADEVLFLASPRARAITGTSLVSDFGYTARSGFPA</sequence>
<evidence type="ECO:0000256" key="1">
    <source>
        <dbReference type="ARBA" id="ARBA00006484"/>
    </source>
</evidence>
<dbReference type="RefSeq" id="WP_189084478.1">
    <property type="nucleotide sequence ID" value="NZ_BMRJ01000001.1"/>
</dbReference>
<dbReference type="Pfam" id="PF13561">
    <property type="entry name" value="adh_short_C2"/>
    <property type="match status" value="1"/>
</dbReference>
<dbReference type="PANTHER" id="PTHR24321:SF8">
    <property type="entry name" value="ESTRADIOL 17-BETA-DEHYDROGENASE 8-RELATED"/>
    <property type="match status" value="1"/>
</dbReference>
<keyword evidence="4" id="KW-1185">Reference proteome</keyword>
<dbReference type="FunFam" id="3.40.50.720:FF:000084">
    <property type="entry name" value="Short-chain dehydrogenase reductase"/>
    <property type="match status" value="1"/>
</dbReference>
<comment type="caution">
    <text evidence="3">The sequence shown here is derived from an EMBL/GenBank/DDBJ whole genome shotgun (WGS) entry which is preliminary data.</text>
</comment>
<name>A0A918FC78_AGRME</name>
<dbReference type="Proteomes" id="UP000610303">
    <property type="component" value="Unassembled WGS sequence"/>
</dbReference>
<evidence type="ECO:0000313" key="4">
    <source>
        <dbReference type="Proteomes" id="UP000610303"/>
    </source>
</evidence>
<protein>
    <submittedName>
        <fullName evidence="3">Oxidoreductase</fullName>
    </submittedName>
</protein>
<reference evidence="3" key="1">
    <citation type="journal article" date="2014" name="Int. J. Syst. Evol. Microbiol.">
        <title>Complete genome sequence of Corynebacterium casei LMG S-19264T (=DSM 44701T), isolated from a smear-ripened cheese.</title>
        <authorList>
            <consortium name="US DOE Joint Genome Institute (JGI-PGF)"/>
            <person name="Walter F."/>
            <person name="Albersmeier A."/>
            <person name="Kalinowski J."/>
            <person name="Ruckert C."/>
        </authorList>
    </citation>
    <scope>NUCLEOTIDE SEQUENCE</scope>
    <source>
        <strain evidence="3">JCM 3346</strain>
    </source>
</reference>
<accession>A0A918FC78</accession>
<dbReference type="PANTHER" id="PTHR24321">
    <property type="entry name" value="DEHYDROGENASES, SHORT CHAIN"/>
    <property type="match status" value="1"/>
</dbReference>